<dbReference type="PANTHER" id="PTHR24291">
    <property type="entry name" value="CYTOCHROME P450 FAMILY 4"/>
    <property type="match status" value="1"/>
</dbReference>
<evidence type="ECO:0000256" key="2">
    <source>
        <dbReference type="ARBA" id="ARBA00022723"/>
    </source>
</evidence>
<dbReference type="Gene3D" id="1.10.630.10">
    <property type="entry name" value="Cytochrome P450"/>
    <property type="match status" value="1"/>
</dbReference>
<evidence type="ECO:0000256" key="5">
    <source>
        <dbReference type="RuleBase" id="RU000461"/>
    </source>
</evidence>
<evidence type="ECO:0000256" key="3">
    <source>
        <dbReference type="ARBA" id="ARBA00023004"/>
    </source>
</evidence>
<dbReference type="Pfam" id="PF00067">
    <property type="entry name" value="p450"/>
    <property type="match status" value="1"/>
</dbReference>
<dbReference type="InterPro" id="IPR036396">
    <property type="entry name" value="Cyt_P450_sf"/>
</dbReference>
<dbReference type="InterPro" id="IPR001128">
    <property type="entry name" value="Cyt_P450"/>
</dbReference>
<evidence type="ECO:0000313" key="6">
    <source>
        <dbReference type="EMBL" id="KAK3803511.1"/>
    </source>
</evidence>
<evidence type="ECO:0008006" key="8">
    <source>
        <dbReference type="Google" id="ProtNLM"/>
    </source>
</evidence>
<dbReference type="InterPro" id="IPR017972">
    <property type="entry name" value="Cyt_P450_CS"/>
</dbReference>
<keyword evidence="3 4" id="KW-0408">Iron</keyword>
<keyword evidence="5" id="KW-0560">Oxidoreductase</keyword>
<protein>
    <recommendedName>
        <fullName evidence="8">Cytochrome P450</fullName>
    </recommendedName>
</protein>
<dbReference type="PRINTS" id="PR00385">
    <property type="entry name" value="P450"/>
</dbReference>
<dbReference type="PROSITE" id="PS00086">
    <property type="entry name" value="CYTOCHROME_P450"/>
    <property type="match status" value="1"/>
</dbReference>
<dbReference type="InterPro" id="IPR050196">
    <property type="entry name" value="Cytochrome_P450_Monoox"/>
</dbReference>
<reference evidence="6" key="1">
    <citation type="journal article" date="2023" name="G3 (Bethesda)">
        <title>A reference genome for the long-term kleptoplast-retaining sea slug Elysia crispata morphotype clarki.</title>
        <authorList>
            <person name="Eastman K.E."/>
            <person name="Pendleton A.L."/>
            <person name="Shaikh M.A."/>
            <person name="Suttiyut T."/>
            <person name="Ogas R."/>
            <person name="Tomko P."/>
            <person name="Gavelis G."/>
            <person name="Widhalm J.R."/>
            <person name="Wisecaver J.H."/>
        </authorList>
    </citation>
    <scope>NUCLEOTIDE SEQUENCE</scope>
    <source>
        <strain evidence="6">ECLA1</strain>
    </source>
</reference>
<keyword evidence="2 4" id="KW-0479">Metal-binding</keyword>
<dbReference type="PANTHER" id="PTHR24291:SF201">
    <property type="entry name" value="CYTOCHROME P450, FAMILY 4, SUBFAMILY B, POLYPEPTIDE 7"/>
    <property type="match status" value="1"/>
</dbReference>
<dbReference type="InterPro" id="IPR002403">
    <property type="entry name" value="Cyt_P450_E_grp-IV"/>
</dbReference>
<dbReference type="PRINTS" id="PR00465">
    <property type="entry name" value="EP450IV"/>
</dbReference>
<keyword evidence="7" id="KW-1185">Reference proteome</keyword>
<organism evidence="6 7">
    <name type="scientific">Elysia crispata</name>
    <name type="common">lettuce slug</name>
    <dbReference type="NCBI Taxonomy" id="231223"/>
    <lineage>
        <taxon>Eukaryota</taxon>
        <taxon>Metazoa</taxon>
        <taxon>Spiralia</taxon>
        <taxon>Lophotrochozoa</taxon>
        <taxon>Mollusca</taxon>
        <taxon>Gastropoda</taxon>
        <taxon>Heterobranchia</taxon>
        <taxon>Euthyneura</taxon>
        <taxon>Panpulmonata</taxon>
        <taxon>Sacoglossa</taxon>
        <taxon>Placobranchoidea</taxon>
        <taxon>Plakobranchidae</taxon>
        <taxon>Elysia</taxon>
    </lineage>
</organism>
<comment type="similarity">
    <text evidence="1 5">Belongs to the cytochrome P450 family.</text>
</comment>
<keyword evidence="4 5" id="KW-0349">Heme</keyword>
<feature type="binding site" description="axial binding residue" evidence="4">
    <location>
        <position position="112"/>
    </location>
    <ligand>
        <name>heme</name>
        <dbReference type="ChEBI" id="CHEBI:30413"/>
    </ligand>
    <ligandPart>
        <name>Fe</name>
        <dbReference type="ChEBI" id="CHEBI:18248"/>
    </ligandPart>
</feature>
<accession>A0AAE1BDU8</accession>
<dbReference type="GO" id="GO:0004497">
    <property type="term" value="F:monooxygenase activity"/>
    <property type="evidence" value="ECO:0007669"/>
    <property type="project" value="UniProtKB-KW"/>
</dbReference>
<dbReference type="EMBL" id="JAWDGP010000120">
    <property type="protein sequence ID" value="KAK3803511.1"/>
    <property type="molecule type" value="Genomic_DNA"/>
</dbReference>
<dbReference type="SUPFAM" id="SSF48264">
    <property type="entry name" value="Cytochrome P450"/>
    <property type="match status" value="1"/>
</dbReference>
<keyword evidence="5" id="KW-0503">Monooxygenase</keyword>
<proteinExistence type="inferred from homology"/>
<name>A0AAE1BDU8_9GAST</name>
<evidence type="ECO:0000256" key="4">
    <source>
        <dbReference type="PIRSR" id="PIRSR602403-1"/>
    </source>
</evidence>
<comment type="caution">
    <text evidence="6">The sequence shown here is derived from an EMBL/GenBank/DDBJ whole genome shotgun (WGS) entry which is preliminary data.</text>
</comment>
<sequence>MTFHPTLNKFTFSTSIRDDLNKLPYLTMVIKEAMRLHSPVPFIQRILTSDTEIDGKIAPAGTAVNCVIYNIHHNPVTWEDSMKFDPDRFLPENADSRSPYAFVPFSAGPRNCIGQNFAMHEIKIALARILHKVNLRLDPNHKVEKVESLIMRAKNDIQVLVTKRS</sequence>
<gene>
    <name evidence="6" type="ORF">RRG08_056507</name>
</gene>
<dbReference type="GO" id="GO:0016705">
    <property type="term" value="F:oxidoreductase activity, acting on paired donors, with incorporation or reduction of molecular oxygen"/>
    <property type="evidence" value="ECO:0007669"/>
    <property type="project" value="InterPro"/>
</dbReference>
<dbReference type="Proteomes" id="UP001283361">
    <property type="component" value="Unassembled WGS sequence"/>
</dbReference>
<evidence type="ECO:0000313" key="7">
    <source>
        <dbReference type="Proteomes" id="UP001283361"/>
    </source>
</evidence>
<evidence type="ECO:0000256" key="1">
    <source>
        <dbReference type="ARBA" id="ARBA00010617"/>
    </source>
</evidence>
<comment type="cofactor">
    <cofactor evidence="4">
        <name>heme</name>
        <dbReference type="ChEBI" id="CHEBI:30413"/>
    </cofactor>
</comment>
<dbReference type="GO" id="GO:0005506">
    <property type="term" value="F:iron ion binding"/>
    <property type="evidence" value="ECO:0007669"/>
    <property type="project" value="InterPro"/>
</dbReference>
<dbReference type="AlphaFoldDB" id="A0AAE1BDU8"/>
<dbReference type="GO" id="GO:0020037">
    <property type="term" value="F:heme binding"/>
    <property type="evidence" value="ECO:0007669"/>
    <property type="project" value="InterPro"/>
</dbReference>